<accession>A0A2W7RFF4</accession>
<dbReference type="GO" id="GO:0047294">
    <property type="term" value="F:phosphoglycerol geranylgeranyltransferase activity"/>
    <property type="evidence" value="ECO:0007669"/>
    <property type="project" value="UniProtKB-UniRule"/>
</dbReference>
<feature type="binding site" evidence="9">
    <location>
        <begin position="232"/>
        <end position="233"/>
    </location>
    <ligand>
        <name>sn-glycerol 1-phosphate</name>
        <dbReference type="ChEBI" id="CHEBI:57685"/>
    </ligand>
</feature>
<dbReference type="EC" id="2.5.1.41" evidence="9"/>
<dbReference type="RefSeq" id="WP_111316169.1">
    <property type="nucleotide sequence ID" value="NZ_QKZT01000001.1"/>
</dbReference>
<keyword evidence="11" id="KW-1185">Reference proteome</keyword>
<protein>
    <recommendedName>
        <fullName evidence="9">Geranylgeranylglyceryl phosphate synthase</fullName>
        <shortName evidence="9">GGGP synthase</shortName>
        <shortName evidence="9">GGGPS</shortName>
        <ecNumber evidence="9">2.5.1.41</ecNumber>
    </recommendedName>
    <alternativeName>
        <fullName evidence="9">(S)-3-O-geranylgeranylglyceryl phosphate synthase</fullName>
    </alternativeName>
    <alternativeName>
        <fullName evidence="9">Phosphoglycerol geranylgeranyltransferase</fullName>
    </alternativeName>
</protein>
<feature type="binding site" evidence="9">
    <location>
        <position position="28"/>
    </location>
    <ligand>
        <name>Mg(2+)</name>
        <dbReference type="ChEBI" id="CHEBI:18420"/>
    </ligand>
</feature>
<keyword evidence="5 9" id="KW-0443">Lipid metabolism</keyword>
<comment type="function">
    <text evidence="9">Prenyltransferase that catalyzes the transfer of the geranylgeranyl moiety of geranylgeranyl diphosphate (GGPP) to the C3 hydroxyl of sn-glycerol-1-phosphate (G1P).</text>
</comment>
<feature type="binding site" evidence="9">
    <location>
        <begin position="210"/>
        <end position="211"/>
    </location>
    <ligand>
        <name>sn-glycerol 1-phosphate</name>
        <dbReference type="ChEBI" id="CHEBI:57685"/>
    </ligand>
</feature>
<evidence type="ECO:0000256" key="1">
    <source>
        <dbReference type="ARBA" id="ARBA00022516"/>
    </source>
</evidence>
<dbReference type="OrthoDB" id="9807235at2"/>
<comment type="cofactor">
    <cofactor evidence="9">
        <name>Mg(2+)</name>
        <dbReference type="ChEBI" id="CHEBI:18420"/>
    </cofactor>
</comment>
<comment type="catalytic activity">
    <reaction evidence="8 9">
        <text>sn-glycerol 1-phosphate + (2E,6E,10E)-geranylgeranyl diphosphate = sn-3-O-(geranylgeranyl)glycerol 1-phosphate + diphosphate</text>
        <dbReference type="Rhea" id="RHEA:23404"/>
        <dbReference type="ChEBI" id="CHEBI:33019"/>
        <dbReference type="ChEBI" id="CHEBI:57677"/>
        <dbReference type="ChEBI" id="CHEBI:57685"/>
        <dbReference type="ChEBI" id="CHEBI:58756"/>
        <dbReference type="EC" id="2.5.1.41"/>
    </reaction>
</comment>
<keyword evidence="2 9" id="KW-0808">Transferase</keyword>
<sequence>MPKSKKQVSKLLKEFHTTGSKGLAWLVDPDKFKNASSFEKEYAWVKASALDLIFVGGSQLSRDNFREVVISLKKIAGEIPVVIFPGSQMQLAEEADAILFLSLISGRNPEYLIGQQVLAAPLVKKMKLEALPTAYMLVNEGEITSVQYVSQTLPLPNSKPSLAKATALAGLYLGMKFFYLDAGSGANSPVSGKVIESVRSATNQPIIVGGGLDSLEKVKTAYEQGADLLVIGNAIEKNPSFLAEVLAYKRLLNLSLNVN</sequence>
<dbReference type="EMBL" id="QKZT01000001">
    <property type="protein sequence ID" value="PZX57856.1"/>
    <property type="molecule type" value="Genomic_DNA"/>
</dbReference>
<feature type="binding site" evidence="9">
    <location>
        <position position="58"/>
    </location>
    <ligand>
        <name>Mg(2+)</name>
        <dbReference type="ChEBI" id="CHEBI:18420"/>
    </ligand>
</feature>
<organism evidence="10 11">
    <name type="scientific">Algoriphagus chordae</name>
    <dbReference type="NCBI Taxonomy" id="237019"/>
    <lineage>
        <taxon>Bacteria</taxon>
        <taxon>Pseudomonadati</taxon>
        <taxon>Bacteroidota</taxon>
        <taxon>Cytophagia</taxon>
        <taxon>Cytophagales</taxon>
        <taxon>Cyclobacteriaceae</taxon>
        <taxon>Algoriphagus</taxon>
    </lineage>
</organism>
<dbReference type="NCBIfam" id="NF003198">
    <property type="entry name" value="PRK04169.1-2"/>
    <property type="match status" value="1"/>
</dbReference>
<keyword evidence="7 9" id="KW-1208">Phospholipid metabolism</keyword>
<dbReference type="NCBIfam" id="TIGR01769">
    <property type="entry name" value="GGGP"/>
    <property type="match status" value="1"/>
</dbReference>
<keyword evidence="6 9" id="KW-0594">Phospholipid biosynthesis</keyword>
<evidence type="ECO:0000256" key="5">
    <source>
        <dbReference type="ARBA" id="ARBA00023098"/>
    </source>
</evidence>
<keyword evidence="3 9" id="KW-0479">Metal-binding</keyword>
<evidence type="ECO:0000256" key="8">
    <source>
        <dbReference type="ARBA" id="ARBA00047288"/>
    </source>
</evidence>
<evidence type="ECO:0000313" key="11">
    <source>
        <dbReference type="Proteomes" id="UP000248882"/>
    </source>
</evidence>
<name>A0A2W7RFF4_9BACT</name>
<evidence type="ECO:0000256" key="3">
    <source>
        <dbReference type="ARBA" id="ARBA00022723"/>
    </source>
</evidence>
<evidence type="ECO:0000256" key="6">
    <source>
        <dbReference type="ARBA" id="ARBA00023209"/>
    </source>
</evidence>
<evidence type="ECO:0000256" key="7">
    <source>
        <dbReference type="ARBA" id="ARBA00023264"/>
    </source>
</evidence>
<keyword evidence="4 9" id="KW-0460">Magnesium</keyword>
<dbReference type="Pfam" id="PF01884">
    <property type="entry name" value="PcrB"/>
    <property type="match status" value="1"/>
</dbReference>
<dbReference type="InterPro" id="IPR038597">
    <property type="entry name" value="GGGP/HepGP_synthase_sf"/>
</dbReference>
<dbReference type="InterPro" id="IPR010946">
    <property type="entry name" value="GGGP_synth"/>
</dbReference>
<keyword evidence="1 9" id="KW-0444">Lipid biosynthesis</keyword>
<evidence type="ECO:0000256" key="9">
    <source>
        <dbReference type="HAMAP-Rule" id="MF_00112"/>
    </source>
</evidence>
<evidence type="ECO:0000313" key="10">
    <source>
        <dbReference type="EMBL" id="PZX57856.1"/>
    </source>
</evidence>
<comment type="caution">
    <text evidence="10">The sequence shown here is derived from an EMBL/GenBank/DDBJ whole genome shotgun (WGS) entry which is preliminary data.</text>
</comment>
<dbReference type="GO" id="GO:0000287">
    <property type="term" value="F:magnesium ion binding"/>
    <property type="evidence" value="ECO:0007669"/>
    <property type="project" value="UniProtKB-UniRule"/>
</dbReference>
<evidence type="ECO:0000256" key="2">
    <source>
        <dbReference type="ARBA" id="ARBA00022679"/>
    </source>
</evidence>
<comment type="similarity">
    <text evidence="9">Belongs to the GGGP/HepGP synthase family. Group II subfamily.</text>
</comment>
<dbReference type="AlphaFoldDB" id="A0A2W7RFF4"/>
<dbReference type="GO" id="GO:0005737">
    <property type="term" value="C:cytoplasm"/>
    <property type="evidence" value="ECO:0007669"/>
    <property type="project" value="InterPro"/>
</dbReference>
<dbReference type="InterPro" id="IPR008205">
    <property type="entry name" value="GGGP_HepGP_synthase"/>
</dbReference>
<proteinExistence type="inferred from homology"/>
<dbReference type="SUPFAM" id="SSF51395">
    <property type="entry name" value="FMN-linked oxidoreductases"/>
    <property type="match status" value="1"/>
</dbReference>
<dbReference type="GO" id="GO:0046474">
    <property type="term" value="P:glycerophospholipid biosynthetic process"/>
    <property type="evidence" value="ECO:0007669"/>
    <property type="project" value="UniProtKB-UniRule"/>
</dbReference>
<dbReference type="Gene3D" id="3.20.20.390">
    <property type="entry name" value="FMN-linked oxidoreductases"/>
    <property type="match status" value="1"/>
</dbReference>
<comment type="caution">
    <text evidence="9">Lacks conserved residue(s) required for the propagation of feature annotation.</text>
</comment>
<reference evidence="10 11" key="1">
    <citation type="submission" date="2018-06" db="EMBL/GenBank/DDBJ databases">
        <title>Genomic Encyclopedia of Archaeal and Bacterial Type Strains, Phase II (KMG-II): from individual species to whole genera.</title>
        <authorList>
            <person name="Goeker M."/>
        </authorList>
    </citation>
    <scope>NUCLEOTIDE SEQUENCE [LARGE SCALE GENOMIC DNA]</scope>
    <source>
        <strain evidence="10 11">DSM 19830</strain>
    </source>
</reference>
<evidence type="ECO:0000256" key="4">
    <source>
        <dbReference type="ARBA" id="ARBA00022842"/>
    </source>
</evidence>
<dbReference type="HAMAP" id="MF_00112">
    <property type="entry name" value="GGGP_HepGP_synthase"/>
    <property type="match status" value="1"/>
</dbReference>
<dbReference type="NCBIfam" id="TIGR01768">
    <property type="entry name" value="GGGP-family"/>
    <property type="match status" value="1"/>
</dbReference>
<gene>
    <name evidence="10" type="ORF">LV85_00038</name>
</gene>
<dbReference type="Proteomes" id="UP000248882">
    <property type="component" value="Unassembled WGS sequence"/>
</dbReference>
<feature type="binding site" evidence="9">
    <location>
        <begin position="179"/>
        <end position="185"/>
    </location>
    <ligand>
        <name>sn-glycerol 1-phosphate</name>
        <dbReference type="ChEBI" id="CHEBI:57685"/>
    </ligand>
</feature>